<comment type="catalytic activity">
    <reaction evidence="9 10 12">
        <text>glyoxylate + acetyl-CoA + H2O = (S)-malate + CoA + H(+)</text>
        <dbReference type="Rhea" id="RHEA:18181"/>
        <dbReference type="ChEBI" id="CHEBI:15377"/>
        <dbReference type="ChEBI" id="CHEBI:15378"/>
        <dbReference type="ChEBI" id="CHEBI:15589"/>
        <dbReference type="ChEBI" id="CHEBI:36655"/>
        <dbReference type="ChEBI" id="CHEBI:57287"/>
        <dbReference type="ChEBI" id="CHEBI:57288"/>
        <dbReference type="EC" id="2.3.3.9"/>
    </reaction>
</comment>
<dbReference type="InterPro" id="IPR044856">
    <property type="entry name" value="Malate_synth_C_sf"/>
</dbReference>
<evidence type="ECO:0000256" key="5">
    <source>
        <dbReference type="ARBA" id="ARBA00022679"/>
    </source>
</evidence>
<protein>
    <recommendedName>
        <fullName evidence="10 11">Malate synthase G</fullName>
        <ecNumber evidence="10 11">2.3.3.9</ecNumber>
    </recommendedName>
</protein>
<feature type="domain" description="Malate synthase C-terminal" evidence="16">
    <location>
        <begin position="592"/>
        <end position="686"/>
    </location>
</feature>
<accession>A0ABY5YXT9</accession>
<feature type="binding site" evidence="10">
    <location>
        <position position="541"/>
    </location>
    <ligand>
        <name>acetyl-CoA</name>
        <dbReference type="ChEBI" id="CHEBI:57288"/>
    </ligand>
</feature>
<keyword evidence="2 10" id="KW-0329">Glyoxylate bypass</keyword>
<evidence type="ECO:0000256" key="10">
    <source>
        <dbReference type="HAMAP-Rule" id="MF_00641"/>
    </source>
</evidence>
<keyword evidence="17" id="KW-0012">Acyltransferase</keyword>
<evidence type="ECO:0000256" key="2">
    <source>
        <dbReference type="ARBA" id="ARBA00022435"/>
    </source>
</evidence>
<evidence type="ECO:0000256" key="12">
    <source>
        <dbReference type="RuleBase" id="RU003572"/>
    </source>
</evidence>
<dbReference type="EC" id="2.3.3.9" evidence="10 11"/>
<dbReference type="PANTHER" id="PTHR42739">
    <property type="entry name" value="MALATE SYNTHASE G"/>
    <property type="match status" value="1"/>
</dbReference>
<keyword evidence="18" id="KW-1185">Reference proteome</keyword>
<evidence type="ECO:0000256" key="6">
    <source>
        <dbReference type="ARBA" id="ARBA00022723"/>
    </source>
</evidence>
<dbReference type="InterPro" id="IPR048356">
    <property type="entry name" value="MS_N"/>
</dbReference>
<feature type="binding site" evidence="10">
    <location>
        <position position="432"/>
    </location>
    <ligand>
        <name>glyoxylate</name>
        <dbReference type="ChEBI" id="CHEBI:36655"/>
    </ligand>
</feature>
<feature type="domain" description="Malate synthase G alpha-beta insertion" evidence="15">
    <location>
        <begin position="160"/>
        <end position="235"/>
    </location>
</feature>
<evidence type="ECO:0000256" key="3">
    <source>
        <dbReference type="ARBA" id="ARBA00022490"/>
    </source>
</evidence>
<dbReference type="InterPro" id="IPR048357">
    <property type="entry name" value="MSG_insertion"/>
</dbReference>
<feature type="binding site" evidence="10">
    <location>
        <position position="432"/>
    </location>
    <ligand>
        <name>Mg(2+)</name>
        <dbReference type="ChEBI" id="CHEBI:18420"/>
    </ligand>
</feature>
<feature type="binding site" evidence="10">
    <location>
        <position position="340"/>
    </location>
    <ligand>
        <name>glyoxylate</name>
        <dbReference type="ChEBI" id="CHEBI:36655"/>
    </ligand>
</feature>
<evidence type="ECO:0000259" key="14">
    <source>
        <dbReference type="Pfam" id="PF20656"/>
    </source>
</evidence>
<feature type="binding site" evidence="10">
    <location>
        <begin position="457"/>
        <end position="460"/>
    </location>
    <ligand>
        <name>glyoxylate</name>
        <dbReference type="ChEBI" id="CHEBI:36655"/>
    </ligand>
</feature>
<comment type="subunit">
    <text evidence="10">Monomer.</text>
</comment>
<dbReference type="InterPro" id="IPR006253">
    <property type="entry name" value="Malate_synthG"/>
</dbReference>
<keyword evidence="8 10" id="KW-0558">Oxidation</keyword>
<evidence type="ECO:0000256" key="11">
    <source>
        <dbReference type="NCBIfam" id="TIGR01345"/>
    </source>
</evidence>
<dbReference type="Pfam" id="PF01274">
    <property type="entry name" value="MS_TIM-barrel"/>
    <property type="match status" value="1"/>
</dbReference>
<proteinExistence type="inferred from homology"/>
<feature type="binding site" evidence="10">
    <location>
        <position position="460"/>
    </location>
    <ligand>
        <name>Mg(2+)</name>
        <dbReference type="ChEBI" id="CHEBI:18420"/>
    </ligand>
</feature>
<feature type="binding site" evidence="10">
    <location>
        <position position="313"/>
    </location>
    <ligand>
        <name>acetyl-CoA</name>
        <dbReference type="ChEBI" id="CHEBI:57288"/>
    </ligand>
</feature>
<dbReference type="Gene3D" id="1.20.1220.12">
    <property type="entry name" value="Malate synthase, domain III"/>
    <property type="match status" value="1"/>
</dbReference>
<gene>
    <name evidence="10" type="primary">glcB</name>
    <name evidence="17" type="ORF">Drose_25510</name>
</gene>
<comment type="similarity">
    <text evidence="10 12">Belongs to the malate synthase family. GlcB subfamily.</text>
</comment>
<sequence>MSTDRVPAADLLVDPVLHRFVSEEALPGTGIGEANFWRDASTLIHALAPENRELLDRRTQLQRQIDEYWRSGADVRDARAHEDHLRRIGYLTEAPGDVQISTENVDPEIAELAGPQLVVPLLNARFALNAANARWGSLYDALYGTDAIDNRGTLAPGPTYNPVRGDRVIAWGRDFLDTAAPLTRGSHADSLGYQMDSDGLVVTFANDDPGRLRDPAALVGYRGTPSSPEAVLLRHHGLHIEIRIDRGHPVGRSDAAGVSDIMLESALTTIMDLEDSVAAVDAADKVHGYRNWLQLMTGSLAEEVTKDGVTFVRSLNPDRSFTTPAGDPVVVPGRALMLVRNVGLLMTTDAILDRDGREVPEGILDALMTALGGLHDLRGHGDRRNSRTGSVYIVKPKMHGPEEVDFTVRLFEGVERVLGLAPRTLKIGIMDEERRTTLNLKACVHAAKDRLVFVNTGFLDRTGDEIHTSMWAGPMVRKADMKTQPWIAAYEDSNVDIGLACGLQGRAQIGKGMWAAPDSMSDMLAQKVQHPESGASCAWVPSPTAAMLHATHYHRVDVAARQQQLANRSAVSMGSLLTVPIGDPASWSDGEVQAELDNNIQGVLGYVVRWIDAGIGCSKVPDIHGTQLMEDRATCRISSQHVANWLHHGVVGVDRVEETLRRMAIVVDAQNAHDPQYNAMSATFDGVAFRTARRLILDAAAQPSGYTEPILHEGRLEKKAASP</sequence>
<keyword evidence="7 10" id="KW-0460">Magnesium</keyword>
<keyword evidence="4 10" id="KW-0816">Tricarboxylic acid cycle</keyword>
<comment type="cofactor">
    <cofactor evidence="1 10">
        <name>Mg(2+)</name>
        <dbReference type="ChEBI" id="CHEBI:18420"/>
    </cofactor>
</comment>
<evidence type="ECO:0000256" key="4">
    <source>
        <dbReference type="ARBA" id="ARBA00022532"/>
    </source>
</evidence>
<dbReference type="EMBL" id="CP073721">
    <property type="protein sequence ID" value="UWZ34568.1"/>
    <property type="molecule type" value="Genomic_DNA"/>
</dbReference>
<dbReference type="GO" id="GO:0004474">
    <property type="term" value="F:malate synthase activity"/>
    <property type="evidence" value="ECO:0007669"/>
    <property type="project" value="UniProtKB-EC"/>
</dbReference>
<organism evidence="17 18">
    <name type="scientific">Dactylosporangium roseum</name>
    <dbReference type="NCBI Taxonomy" id="47989"/>
    <lineage>
        <taxon>Bacteria</taxon>
        <taxon>Bacillati</taxon>
        <taxon>Actinomycetota</taxon>
        <taxon>Actinomycetes</taxon>
        <taxon>Micromonosporales</taxon>
        <taxon>Micromonosporaceae</taxon>
        <taxon>Dactylosporangium</taxon>
    </lineage>
</organism>
<evidence type="ECO:0000256" key="7">
    <source>
        <dbReference type="ARBA" id="ARBA00022842"/>
    </source>
</evidence>
<keyword evidence="5 10" id="KW-0808">Transferase</keyword>
<name>A0ABY5YXT9_9ACTN</name>
<feature type="binding site" evidence="10">
    <location>
        <position position="276"/>
    </location>
    <ligand>
        <name>acetyl-CoA</name>
        <dbReference type="ChEBI" id="CHEBI:57288"/>
    </ligand>
</feature>
<dbReference type="InterPro" id="IPR046363">
    <property type="entry name" value="MS_N_TIM-barrel_dom"/>
</dbReference>
<keyword evidence="6 10" id="KW-0479">Metal-binding</keyword>
<feature type="binding site" evidence="10">
    <location>
        <position position="118"/>
    </location>
    <ligand>
        <name>acetyl-CoA</name>
        <dbReference type="ChEBI" id="CHEBI:57288"/>
    </ligand>
</feature>
<comment type="subcellular location">
    <subcellularLocation>
        <location evidence="10 12">Cytoplasm</location>
    </subcellularLocation>
</comment>
<comment type="pathway">
    <text evidence="10 12">Carbohydrate metabolism; glyoxylate cycle; (S)-malate from isocitrate: step 2/2.</text>
</comment>
<evidence type="ECO:0000259" key="16">
    <source>
        <dbReference type="Pfam" id="PF20659"/>
    </source>
</evidence>
<dbReference type="InterPro" id="IPR048355">
    <property type="entry name" value="MS_C"/>
</dbReference>
<dbReference type="Pfam" id="PF20658">
    <property type="entry name" value="MSG_insertion"/>
    <property type="match status" value="1"/>
</dbReference>
<reference evidence="17" key="1">
    <citation type="submission" date="2021-04" db="EMBL/GenBank/DDBJ databases">
        <title>Biosynthetic gene clusters of Dactylosporangioum roseum.</title>
        <authorList>
            <person name="Hartkoorn R.C."/>
            <person name="Beaudoing E."/>
            <person name="Hot D."/>
            <person name="Moureu S."/>
        </authorList>
    </citation>
    <scope>NUCLEOTIDE SEQUENCE</scope>
    <source>
        <strain evidence="17">NRRL B-16295</strain>
    </source>
</reference>
<evidence type="ECO:0000256" key="1">
    <source>
        <dbReference type="ARBA" id="ARBA00001946"/>
    </source>
</evidence>
<dbReference type="InterPro" id="IPR001465">
    <property type="entry name" value="Malate_synthase_TIM"/>
</dbReference>
<keyword evidence="3 10" id="KW-0963">Cytoplasm</keyword>
<comment type="function">
    <text evidence="10">Involved in the glycolate utilization. Catalyzes the condensation and subsequent hydrolysis of acetyl-coenzyme A (acetyl-CoA) and glyoxylate to form malate and CoA.</text>
</comment>
<dbReference type="RefSeq" id="WP_260723890.1">
    <property type="nucleotide sequence ID" value="NZ_BAAABS010000018.1"/>
</dbReference>
<feature type="active site" description="Proton acceptor" evidence="10">
    <location>
        <position position="340"/>
    </location>
</feature>
<evidence type="ECO:0000259" key="13">
    <source>
        <dbReference type="Pfam" id="PF01274"/>
    </source>
</evidence>
<dbReference type="InterPro" id="IPR011076">
    <property type="entry name" value="Malate_synth_sf"/>
</dbReference>
<evidence type="ECO:0000259" key="15">
    <source>
        <dbReference type="Pfam" id="PF20658"/>
    </source>
</evidence>
<dbReference type="SUPFAM" id="SSF51645">
    <property type="entry name" value="Malate synthase G"/>
    <property type="match status" value="1"/>
</dbReference>
<feature type="domain" description="Malate synthase TIM barrel" evidence="13">
    <location>
        <begin position="337"/>
        <end position="569"/>
    </location>
</feature>
<evidence type="ECO:0000313" key="18">
    <source>
        <dbReference type="Proteomes" id="UP001058271"/>
    </source>
</evidence>
<feature type="active site" description="Proton donor" evidence="10">
    <location>
        <position position="631"/>
    </location>
</feature>
<dbReference type="NCBIfam" id="TIGR01345">
    <property type="entry name" value="malate_syn_G"/>
    <property type="match status" value="1"/>
</dbReference>
<dbReference type="Pfam" id="PF20656">
    <property type="entry name" value="MS_N"/>
    <property type="match status" value="1"/>
</dbReference>
<feature type="binding site" evidence="10">
    <location>
        <begin position="125"/>
        <end position="126"/>
    </location>
    <ligand>
        <name>acetyl-CoA</name>
        <dbReference type="ChEBI" id="CHEBI:57288"/>
    </ligand>
</feature>
<feature type="modified residue" description="Cysteine sulfenic acid (-SOH)" evidence="10">
    <location>
        <position position="617"/>
    </location>
</feature>
<dbReference type="Gene3D" id="3.20.20.360">
    <property type="entry name" value="Malate synthase, domain 3"/>
    <property type="match status" value="2"/>
</dbReference>
<dbReference type="Proteomes" id="UP001058271">
    <property type="component" value="Chromosome"/>
</dbReference>
<evidence type="ECO:0000256" key="8">
    <source>
        <dbReference type="ARBA" id="ARBA00023097"/>
    </source>
</evidence>
<dbReference type="NCBIfam" id="NF002825">
    <property type="entry name" value="PRK02999.1"/>
    <property type="match status" value="1"/>
</dbReference>
<dbReference type="Pfam" id="PF20659">
    <property type="entry name" value="MS_C"/>
    <property type="match status" value="1"/>
</dbReference>
<comment type="caution">
    <text evidence="10">Lacks conserved residue(s) required for the propagation of feature annotation.</text>
</comment>
<evidence type="ECO:0000256" key="9">
    <source>
        <dbReference type="ARBA" id="ARBA00047918"/>
    </source>
</evidence>
<dbReference type="HAMAP" id="MF_00641">
    <property type="entry name" value="Malate_synth_G"/>
    <property type="match status" value="1"/>
</dbReference>
<dbReference type="PANTHER" id="PTHR42739:SF1">
    <property type="entry name" value="MALATE SYNTHASE G"/>
    <property type="match status" value="1"/>
</dbReference>
<feature type="domain" description="Malate synthase N-terminal" evidence="14">
    <location>
        <begin position="18"/>
        <end position="71"/>
    </location>
</feature>
<evidence type="ECO:0000313" key="17">
    <source>
        <dbReference type="EMBL" id="UWZ34568.1"/>
    </source>
</evidence>